<dbReference type="Proteomes" id="UP000828251">
    <property type="component" value="Unassembled WGS sequence"/>
</dbReference>
<name>A0A9D3UX83_9ROSI</name>
<accession>A0A9D3UX83</accession>
<feature type="region of interest" description="Disordered" evidence="1">
    <location>
        <begin position="1"/>
        <end position="21"/>
    </location>
</feature>
<feature type="non-terminal residue" evidence="2">
    <location>
        <position position="1"/>
    </location>
</feature>
<gene>
    <name evidence="2" type="ORF">J1N35_029099</name>
</gene>
<organism evidence="2 3">
    <name type="scientific">Gossypium stocksii</name>
    <dbReference type="NCBI Taxonomy" id="47602"/>
    <lineage>
        <taxon>Eukaryota</taxon>
        <taxon>Viridiplantae</taxon>
        <taxon>Streptophyta</taxon>
        <taxon>Embryophyta</taxon>
        <taxon>Tracheophyta</taxon>
        <taxon>Spermatophyta</taxon>
        <taxon>Magnoliopsida</taxon>
        <taxon>eudicotyledons</taxon>
        <taxon>Gunneridae</taxon>
        <taxon>Pentapetalae</taxon>
        <taxon>rosids</taxon>
        <taxon>malvids</taxon>
        <taxon>Malvales</taxon>
        <taxon>Malvaceae</taxon>
        <taxon>Malvoideae</taxon>
        <taxon>Gossypium</taxon>
    </lineage>
</organism>
<dbReference type="AlphaFoldDB" id="A0A9D3UX83"/>
<sequence length="61" mass="6996">VTSLNMTSTGRHENWKPLRTWTMPITPTQRRRSAITMTTSLGPCSSFISPKGFWQNQKMVI</sequence>
<evidence type="ECO:0000256" key="1">
    <source>
        <dbReference type="SAM" id="MobiDB-lite"/>
    </source>
</evidence>
<reference evidence="2 3" key="1">
    <citation type="journal article" date="2021" name="Plant Biotechnol. J.">
        <title>Multi-omics assisted identification of the key and species-specific regulatory components of drought-tolerant mechanisms in Gossypium stocksii.</title>
        <authorList>
            <person name="Yu D."/>
            <person name="Ke L."/>
            <person name="Zhang D."/>
            <person name="Wu Y."/>
            <person name="Sun Y."/>
            <person name="Mei J."/>
            <person name="Sun J."/>
            <person name="Sun Y."/>
        </authorList>
    </citation>
    <scope>NUCLEOTIDE SEQUENCE [LARGE SCALE GENOMIC DNA]</scope>
    <source>
        <strain evidence="3">cv. E1</strain>
        <tissue evidence="2">Leaf</tissue>
    </source>
</reference>
<protein>
    <submittedName>
        <fullName evidence="2">Uncharacterized protein</fullName>
    </submittedName>
</protein>
<feature type="non-terminal residue" evidence="2">
    <location>
        <position position="61"/>
    </location>
</feature>
<comment type="caution">
    <text evidence="2">The sequence shown here is derived from an EMBL/GenBank/DDBJ whole genome shotgun (WGS) entry which is preliminary data.</text>
</comment>
<dbReference type="EMBL" id="JAIQCV010000009">
    <property type="protein sequence ID" value="KAH1064112.1"/>
    <property type="molecule type" value="Genomic_DNA"/>
</dbReference>
<evidence type="ECO:0000313" key="3">
    <source>
        <dbReference type="Proteomes" id="UP000828251"/>
    </source>
</evidence>
<evidence type="ECO:0000313" key="2">
    <source>
        <dbReference type="EMBL" id="KAH1064112.1"/>
    </source>
</evidence>
<keyword evidence="3" id="KW-1185">Reference proteome</keyword>
<proteinExistence type="predicted"/>